<keyword evidence="2" id="KW-0238">DNA-binding</keyword>
<evidence type="ECO:0000313" key="6">
    <source>
        <dbReference type="Proteomes" id="UP000266183"/>
    </source>
</evidence>
<dbReference type="AlphaFoldDB" id="A0A385STI7"/>
<dbReference type="Gene3D" id="1.10.10.10">
    <property type="entry name" value="Winged helix-like DNA-binding domain superfamily/Winged helix DNA-binding domain"/>
    <property type="match status" value="1"/>
</dbReference>
<organism evidence="5 6">
    <name type="scientific">Chryseolinea soli</name>
    <dbReference type="NCBI Taxonomy" id="2321403"/>
    <lineage>
        <taxon>Bacteria</taxon>
        <taxon>Pseudomonadati</taxon>
        <taxon>Bacteroidota</taxon>
        <taxon>Cytophagia</taxon>
        <taxon>Cytophagales</taxon>
        <taxon>Fulvivirgaceae</taxon>
        <taxon>Chryseolinea</taxon>
    </lineage>
</organism>
<dbReference type="RefSeq" id="WP_119758414.1">
    <property type="nucleotide sequence ID" value="NZ_CP032382.1"/>
</dbReference>
<keyword evidence="3" id="KW-0804">Transcription</keyword>
<keyword evidence="6" id="KW-1185">Reference proteome</keyword>
<proteinExistence type="predicted"/>
<dbReference type="PANTHER" id="PTHR42756">
    <property type="entry name" value="TRANSCRIPTIONAL REGULATOR, MARR"/>
    <property type="match status" value="1"/>
</dbReference>
<dbReference type="PROSITE" id="PS50995">
    <property type="entry name" value="HTH_MARR_2"/>
    <property type="match status" value="1"/>
</dbReference>
<dbReference type="Proteomes" id="UP000266183">
    <property type="component" value="Chromosome"/>
</dbReference>
<protein>
    <submittedName>
        <fullName evidence="5">MarR family transcriptional regulator</fullName>
    </submittedName>
</protein>
<keyword evidence="1" id="KW-0805">Transcription regulation</keyword>
<dbReference type="KEGG" id="chk:D4L85_33290"/>
<evidence type="ECO:0000256" key="2">
    <source>
        <dbReference type="ARBA" id="ARBA00023125"/>
    </source>
</evidence>
<reference evidence="6" key="1">
    <citation type="submission" date="2018-09" db="EMBL/GenBank/DDBJ databases">
        <title>Chryseolinea sp. KIS68-18 isolated from soil.</title>
        <authorList>
            <person name="Weon H.-Y."/>
            <person name="Kwon S.-W."/>
            <person name="Lee S.A."/>
        </authorList>
    </citation>
    <scope>NUCLEOTIDE SEQUENCE [LARGE SCALE GENOMIC DNA]</scope>
    <source>
        <strain evidence="6">KIS68-18</strain>
    </source>
</reference>
<dbReference type="SUPFAM" id="SSF46785">
    <property type="entry name" value="Winged helix' DNA-binding domain"/>
    <property type="match status" value="1"/>
</dbReference>
<gene>
    <name evidence="5" type="ORF">D4L85_33290</name>
</gene>
<dbReference type="SMART" id="SM00347">
    <property type="entry name" value="HTH_MARR"/>
    <property type="match status" value="1"/>
</dbReference>
<sequence>MTPESLQTNIIFLCGDFAHVFHQAMTRAFRAHRIPVTIEQFSILAVLFYQNGINQKEIGTLLGRDKTTMTRIISNMVKNKLIRRITDKRDGRGKLIYLTGKGEAIQKKAVGVSGKLYLKVVKDIHEKELVQGMTLVSKMIKNVHASL</sequence>
<name>A0A385STI7_9BACT</name>
<accession>A0A385STI7</accession>
<dbReference type="InterPro" id="IPR036390">
    <property type="entry name" value="WH_DNA-bd_sf"/>
</dbReference>
<dbReference type="GO" id="GO:0003677">
    <property type="term" value="F:DNA binding"/>
    <property type="evidence" value="ECO:0007669"/>
    <property type="project" value="UniProtKB-KW"/>
</dbReference>
<feature type="domain" description="HTH marR-type" evidence="4">
    <location>
        <begin position="1"/>
        <end position="141"/>
    </location>
</feature>
<dbReference type="GO" id="GO:0003700">
    <property type="term" value="F:DNA-binding transcription factor activity"/>
    <property type="evidence" value="ECO:0007669"/>
    <property type="project" value="InterPro"/>
</dbReference>
<dbReference type="InterPro" id="IPR036388">
    <property type="entry name" value="WH-like_DNA-bd_sf"/>
</dbReference>
<evidence type="ECO:0000256" key="1">
    <source>
        <dbReference type="ARBA" id="ARBA00023015"/>
    </source>
</evidence>
<dbReference type="InterPro" id="IPR000835">
    <property type="entry name" value="HTH_MarR-typ"/>
</dbReference>
<dbReference type="EMBL" id="CP032382">
    <property type="protein sequence ID" value="AYB35163.1"/>
    <property type="molecule type" value="Genomic_DNA"/>
</dbReference>
<dbReference type="Pfam" id="PF01047">
    <property type="entry name" value="MarR"/>
    <property type="match status" value="1"/>
</dbReference>
<dbReference type="PRINTS" id="PR00598">
    <property type="entry name" value="HTHMARR"/>
</dbReference>
<evidence type="ECO:0000259" key="4">
    <source>
        <dbReference type="PROSITE" id="PS50995"/>
    </source>
</evidence>
<evidence type="ECO:0000313" key="5">
    <source>
        <dbReference type="EMBL" id="AYB35163.1"/>
    </source>
</evidence>
<evidence type="ECO:0000256" key="3">
    <source>
        <dbReference type="ARBA" id="ARBA00023163"/>
    </source>
</evidence>
<dbReference type="PANTHER" id="PTHR42756:SF1">
    <property type="entry name" value="TRANSCRIPTIONAL REPRESSOR OF EMRAB OPERON"/>
    <property type="match status" value="1"/>
</dbReference>
<dbReference type="OrthoDB" id="996843at2"/>